<keyword evidence="3" id="KW-1185">Reference proteome</keyword>
<gene>
    <name evidence="2" type="ORF">WBS43_11180</name>
</gene>
<dbReference type="EMBL" id="JBBAGW010000002">
    <property type="protein sequence ID" value="MEI5929287.1"/>
    <property type="molecule type" value="Genomic_DNA"/>
</dbReference>
<organism evidence="2 3">
    <name type="scientific">Bacillus luti</name>
    <dbReference type="NCBI Taxonomy" id="2026191"/>
    <lineage>
        <taxon>Bacteria</taxon>
        <taxon>Bacillati</taxon>
        <taxon>Bacillota</taxon>
        <taxon>Bacilli</taxon>
        <taxon>Bacillales</taxon>
        <taxon>Bacillaceae</taxon>
        <taxon>Bacillus</taxon>
        <taxon>Bacillus cereus group</taxon>
    </lineage>
</organism>
<evidence type="ECO:0008006" key="4">
    <source>
        <dbReference type="Google" id="ProtNLM"/>
    </source>
</evidence>
<comment type="caution">
    <text evidence="2">The sequence shown here is derived from an EMBL/GenBank/DDBJ whole genome shotgun (WGS) entry which is preliminary data.</text>
</comment>
<feature type="coiled-coil region" evidence="1">
    <location>
        <begin position="20"/>
        <end position="50"/>
    </location>
</feature>
<reference evidence="2 3" key="1">
    <citation type="submission" date="2024-03" db="EMBL/GenBank/DDBJ databases">
        <title>A Rare Waterborne Outbreak of Bacillus cereus in China: Epidemiologic Survey, Genomic Insights and Virulence Characteristics.</title>
        <authorList>
            <person name="Wang S."/>
        </authorList>
    </citation>
    <scope>NUCLEOTIDE SEQUENCE [LARGE SCALE GENOMIC DNA]</scope>
    <source>
        <strain evidence="2 3">BC008</strain>
    </source>
</reference>
<protein>
    <recommendedName>
        <fullName evidence="4">Tubulin-specific chaperone A</fullName>
    </recommendedName>
</protein>
<keyword evidence="1" id="KW-0175">Coiled coil</keyword>
<evidence type="ECO:0000256" key="1">
    <source>
        <dbReference type="SAM" id="Coils"/>
    </source>
</evidence>
<dbReference type="Proteomes" id="UP001365619">
    <property type="component" value="Unassembled WGS sequence"/>
</dbReference>
<name>A0ABU8HR37_9BACI</name>
<evidence type="ECO:0000313" key="3">
    <source>
        <dbReference type="Proteomes" id="UP001365619"/>
    </source>
</evidence>
<evidence type="ECO:0000313" key="2">
    <source>
        <dbReference type="EMBL" id="MEI5929287.1"/>
    </source>
</evidence>
<accession>A0ABU8HR37</accession>
<proteinExistence type="predicted"/>
<sequence length="122" mass="14233">MLWFHMLITYNTFKKEYPYIEKARTLLTNQEEVKAQLEKVYAKAKKLQDIKPPKQYENLQLELKKSLILYEKSIDKMLEGVDEINESKVDIGSESMDEALEMSGKALDDIRALDEQSVSEVE</sequence>